<feature type="region of interest" description="Disordered" evidence="11">
    <location>
        <begin position="4276"/>
        <end position="4303"/>
    </location>
</feature>
<dbReference type="GO" id="GO:0006633">
    <property type="term" value="P:fatty acid biosynthetic process"/>
    <property type="evidence" value="ECO:0007669"/>
    <property type="project" value="InterPro"/>
</dbReference>
<comment type="pathway">
    <text evidence="2">Antibiotic biosynthesis.</text>
</comment>
<dbReference type="SMART" id="SM01294">
    <property type="entry name" value="PKS_PP_betabranch"/>
    <property type="match status" value="2"/>
</dbReference>
<feature type="region of interest" description="Disordered" evidence="11">
    <location>
        <begin position="94"/>
        <end position="115"/>
    </location>
</feature>
<dbReference type="SMART" id="SM00822">
    <property type="entry name" value="PKS_KR"/>
    <property type="match status" value="2"/>
</dbReference>
<dbReference type="Pfam" id="PF14765">
    <property type="entry name" value="PS-DH"/>
    <property type="match status" value="2"/>
</dbReference>
<evidence type="ECO:0000256" key="4">
    <source>
        <dbReference type="ARBA" id="ARBA00022490"/>
    </source>
</evidence>
<dbReference type="Gene3D" id="2.30.38.10">
    <property type="entry name" value="Luciferase, Domain 3"/>
    <property type="match status" value="1"/>
</dbReference>
<dbReference type="SUPFAM" id="SSF47336">
    <property type="entry name" value="ACP-like"/>
    <property type="match status" value="5"/>
</dbReference>
<dbReference type="SMART" id="SM00823">
    <property type="entry name" value="PKS_PP"/>
    <property type="match status" value="5"/>
</dbReference>
<feature type="domain" description="Carrier" evidence="12">
    <location>
        <begin position="5"/>
        <end position="79"/>
    </location>
</feature>
<dbReference type="Gene3D" id="3.30.559.30">
    <property type="entry name" value="Nonribosomal peptide synthetase, condensation domain"/>
    <property type="match status" value="1"/>
</dbReference>
<gene>
    <name evidence="15" type="ORF">J3U87_32010</name>
</gene>
<dbReference type="InterPro" id="IPR016039">
    <property type="entry name" value="Thiolase-like"/>
</dbReference>
<dbReference type="Pfam" id="PF16197">
    <property type="entry name" value="KAsynt_C_assoc"/>
    <property type="match status" value="2"/>
</dbReference>
<dbReference type="FunFam" id="3.40.50.12780:FF:000012">
    <property type="entry name" value="Non-ribosomal peptide synthetase"/>
    <property type="match status" value="1"/>
</dbReference>
<feature type="domain" description="Carrier" evidence="12">
    <location>
        <begin position="1117"/>
        <end position="1192"/>
    </location>
</feature>
<dbReference type="Pfam" id="PF22336">
    <property type="entry name" value="RhiE-like_linker"/>
    <property type="match status" value="2"/>
</dbReference>
<dbReference type="InterPro" id="IPR025110">
    <property type="entry name" value="AMP-bd_C"/>
</dbReference>
<dbReference type="InterPro" id="IPR049900">
    <property type="entry name" value="PKS_mFAS_DH"/>
</dbReference>
<dbReference type="NCBIfam" id="TIGR01733">
    <property type="entry name" value="AA-adenyl-dom"/>
    <property type="match status" value="1"/>
</dbReference>
<evidence type="ECO:0000259" key="14">
    <source>
        <dbReference type="PROSITE" id="PS52019"/>
    </source>
</evidence>
<dbReference type="InterPro" id="IPR036291">
    <property type="entry name" value="NAD(P)-bd_dom_sf"/>
</dbReference>
<dbReference type="InterPro" id="IPR013968">
    <property type="entry name" value="PKS_KR"/>
</dbReference>
<keyword evidence="6" id="KW-0808">Transferase</keyword>
<dbReference type="FunFam" id="3.30.300.30:FF:000010">
    <property type="entry name" value="Enterobactin synthetase component F"/>
    <property type="match status" value="1"/>
</dbReference>
<organism evidence="15 16">
    <name type="scientific">Sulfidibacter corallicola</name>
    <dbReference type="NCBI Taxonomy" id="2818388"/>
    <lineage>
        <taxon>Bacteria</taxon>
        <taxon>Pseudomonadati</taxon>
        <taxon>Acidobacteriota</taxon>
        <taxon>Holophagae</taxon>
        <taxon>Acanthopleuribacterales</taxon>
        <taxon>Acanthopleuribacteraceae</taxon>
        <taxon>Sulfidibacter</taxon>
    </lineage>
</organism>
<dbReference type="Pfam" id="PF02801">
    <property type="entry name" value="Ketoacyl-synt_C"/>
    <property type="match status" value="3"/>
</dbReference>
<evidence type="ECO:0000256" key="6">
    <source>
        <dbReference type="ARBA" id="ARBA00022679"/>
    </source>
</evidence>
<feature type="active site" description="Proton donor; for dehydratase activity" evidence="10">
    <location>
        <position position="2068"/>
    </location>
</feature>
<feature type="domain" description="Ketosynthase family 3 (KS3)" evidence="13">
    <location>
        <begin position="2785"/>
        <end position="3222"/>
    </location>
</feature>
<sequence length="5259" mass="570569">MNTQEKIELFLRHAVAAHLKKAVDEVPIHLGYFELGLKSAAVVGLVRDIERKIEGRLLPSVLFKYPTIEQLRDYLHAEHEADFARMVVRRTKGRKAKRSRAAESGSRRLKPLPGGARFFAEPQRSQVGSGAEAAVREAERPPASETAEPMTFPLTEGQQGLWALQKMMPTNSAYNVPLAIALRETVDVAALKKAVHFLIAQHPILAATVAEHEGQLVQRWRPGREPSFVERDCSGMDMAAVHELMRATTREAFDLERGPLLRVALFSRGPEEHFLLAVVHHILFDGVSFLPFLKTLLHAYRDLCAGRQPQARTLPADFRDYAAAEHAMITGVEGRRRLDYWRTQLEGPLPSLQLPTDTPRAAMRLFEGATHIQALPEPLTSDLRALAETHRCFLSTLFLAAFKVLLSRYSGQRDLVVGMVTNQRGEPRFQEAIGYFIDMLPLRSRWTEAASFADLLEGLQATLLDSLANGYPFPALVRELQVPYSADEPPVFNVAYTFQDAVATGDLAGLSGSPQTPVELIQGLHQEGGYELGLEVFDEGPRFTLHVKYNPSLYGAETAARMAGHLTHLLTEVVTDASRSVDALPLLDARERRTILVDWNRTETAYPADKTAYELFWAQAARTPDKVAVACEERSLSYAELAERCDVLGAYLRSEGVAPGSLVGLCVDRSLDMMVGLLGVMASGGAYVPLDPGFPAERLAYMVADSEAGIVLTQSRYLEMVADLVGPETMVVALDRDWDRIAEIGAAQIEVPSPGEWGTDRTAYVMYTSGSTGKPKGVVVPHRGLTNFLWSMAREPGLGADDRLLAVTTYCFDISGLELYLPLLVGGTCVICAADKVGDAVRLRDEIARVQPTLMQATPATWTMLFLAGWRNREGVRVLCGGEALPEPLAQRFAETGCDVWNMFGPTETTIWSTVRHIEPGAPVTIGKPIANTHIYILDGRGEPAPVGVPGELSIGGDGVASGYLNRPELTEARFVEDPFVSGGKVYRTGDLARWLADGSIEFLGRMDGQVKVRGYRIELGEIESRLDARPEVAEAAAVVRRDGDNHRLVAYVVPAAGARIDAPALRAALKRSLPDYMVPELILELDALPLTPNAKLDRKTLAARPIAVQRVPAAQVPQSELESQVRDIWRTALEVAEIGVDDGFFEVGGNSISAVIVAARIQKALDAPFDVTALFRHPTIRETARHIAKMRGEEPAAEGLRAQRTPRVVPLNGRRPAPSDQALETPDRDAVDLPDYYDHSLAVIGLSCRFPGADDLDAFWDLLREGREGGTTHTRDDLRQRGVPERVLRERDLVSRSLGIAGKDLFDPGFFGIPPRDAAFMDPQFRHLLMHAWWAVEDAGYAPGAIPDTSVFVSAGSSLYQALCHEIRSGGYVLERTDDYVAWLLGQGGTIPTLISYKLGFRGPSVFVHTNCSSTLTGLHLAWRSLQAGEARHALVGGAALFPGTNLGYVHQAGLNFSSDGRIKAFDAAADGMISGEGVGVMLVKRAVDAVRDGDRIYALVRGVAVNNDGAEKAGFYAPSARGQAAVIDRVLTETGVDPATIGYVEAHGTGTKLGDPIEVAALREAWRPHTDAKGFCGLGSVKTNLGHLDTTAGLAGCIKTVLALHHGQLPPTLNYRRANPAIDFTDSPFYVVDRLQPWPEGSEPRRAAVSSFGIGGTNAHAILEAYRPSRHAAERAALAPVRCSRYLVPLSARDEARLRDYAASLLTWLNERAAGDGAFELADLAFTLGAGRAAMAQRLVFAVTDEVRLRRELARFLAGKGDGTAWFRGAADKAGDDLLSEDDQRRLVAEWIERRQFERIAKAWCAGYPVDWSALWGSFSSEDRRPPRRIAAPSYPFARESYWPEPKPVSDGSGGAGVLHPLVHRNAANLNQLRFTTTLTGGEFFLADHVIEHRKILPGVAYLEMIRAAVALAARRPDGAEPAIRLRTCVWLRPIAVTDTPVEVAIELAPQTENRISCTVTTEADGPGGARIEHFRGDVLLVPTEVEAELGLTALRERMTEERVPGEVLYRGQDRATFLHGPSLRGVRAAVRGGRAPEGEALGELALPECVADTLDRFAAHPSLLDSGVQVALHFATGRLTAQATANAVPGYGVPFALDEMEVLRPCSEAMWVWARHAASGDAGGRSNGQSLDLDFCDDQGRICLRLKGLAYRLLTPGQANWGAGEIDTLLLEPTWTERPVSAVHGSRATGEKADRRRIVLCGFPRTCVAALHGTLAPLHKVEALPVDAAAPPALRFRDQALRLFHIVREEIEAGLDGGALLQVVVPSDGPDHLSTALAGLLKTARLEHPRLRTQLVELDPHIEHAELASVLGAALGDLDAVHLRHEGDSLKVPHWRELEPDSASSPWRDRGLYLITGGSGGLGLMFAEDIAAKARDVILVLTGRSALGREVRDRIARIRAAGADVRYRQLDVADKAAVEKLIAELIAEAAGQDRPALHGVLHLAGVVDDRYLVKKTGEAFRAVLEPKVLGAANLDAATRDIPLDFFISFSSMSAQGGPGQADYAAANAFLDAYAIDRAARVSSDRADRGPTDRGPTDRGPTDRGPTDRGPHGRSLAIAWPLWQAGGMAADEAARSRLAETLGLQPLATDQGLAAFYRAWASGRPNVAVVSGDVRKLRRAFLTTADSRDVEPRTETAVPSPATPVDPDDLFRRLRAELGRAVSDLLKVDAGRIRGEASFDDYGFDSISFADFANRLNKTFGLALLPTIFFEYPNLDALTTHLLEQHRDALANRLQEGRVRQPLPRTPAEPAPAKTEARVSGSPWRVEPQVAPRSEPAVGDRGPEPIAIVGISGTFPNSPDVAALWRNLETGTDCISEIPADRWDWRRIFGDPLAEPNRTNVKWGGFVDTVPEFDPLFFGISPREAEFMDPQQRLLMTYVWSAIEDAGYSARALAGKRLGLFIGTDGTSGYASLMVQARRGIESYSATSVPSFGPNRMSYFLDVTGPSEPVETACSSSLVAIDRAIQAMRAGSCEMAVVGGVHALVNPSAHISFSKAGALAPDGRCKTFSPQANGFALSEGAGMLVLKKLRDAEAAGDHIYGVVRATAVNHGGRASSMTAPNPKAQAALLRSAWRQAGVDPRTVGYIETHGTGTKLGDPAEINGLKLAFRELYRDTGDERVTETHCALGSVKSNLGHLVLAAGVAGVIKVLLQLKHKTLAKSLHTEDINPFIQLEGSPFTIVRETQAWPAPRDAAGRELPRRAGVSSFGIGGANAHVVIEEYRAPDSEQPAPTSSGPVAILLSARNGKRLRDYAQKLLTYCEARPENAGDPGPDADLAAVAFTLQTGRDAMDVRLGTVVGSFSELAERLRGFLADGSSAPGLAMGRVRHDDASSESAADVAQRRAEIERLLEEGAPTELLAHWVDGAEVDWARLYAHPPRRLSLPTYPFARDRYWLPEGIDWTRMQGVAGSTAALHPLVQRNASTFAAQRYGSVFDRDAFFLRDHQVDGRPMLPGVAYLEMARAAYQDALGEDAAPALAVKNVVWLRPFVLDKDSRELHIALKPSGSGAEFEVATEAVVHCQGTVQAEAVAAEPEPLDLDALRDACDPEAVASDRLYAAFSSPQFRLGPSFRAIHRLYRGESGVLAELVLPPSVGADREAFVLHPSLLDSALQASTALFGDASTEGFSRPALPFTLVELTLYRPLPDRLWAWVRATSRPDGAAKTRKLDLDLCDGEGRLCVRMRGFSFRIFGEEVRTEPANDETLLLAPQWLARPIPAVIEPASLQRHYVCVLDKPHLAQALRAEKGPYEAMSLPVDDPDDMVQGFHSQALGVLELLQRLESVRASEPMLVQLVVPCNGADPGSAQGLHGLLATGTTELLALWTQLLFVPADLGAAELHSLLLAERRGLEHAVRHGGGRRQGARRSAIRHRSVHFRRGERLELVPKPLPNTDPAEPTLPWRQDGVYLITGGLGGLGVLFAREIADRVAGARLILVGRSPLSAEGETVLRELNERGAHSEYQQVDVARAEQVTVLVDEIHADYGRLNGILHCAGVLRDSLLARKTRAELNAVLAPKVAGAVNLDRASRGMGLDLFLLCSSLAAEIGSLGQAGYAAANGFLDAFAAYRNKLVAVGRRDALNDETAYGHTLAVDWPYWRDGGMRIDDRRLDALRAQAGMAPLPAEAGFAALYRVLTHEIDRVLVLHGDGPRLRELFSPDESEQTEPTALDQVVTREVEPETSPLPVDEKRLFQKVRAVLAEALSGLLKIPLDEIDPGLEFDRYGLESIMLTDFSNQLNGEHRLGLIPTVFYEHPTLDKLTRHLIASDRDALARRFLDVGAPTEPEKRGQARPEPSLDTGAKGPAPAHRFQVAKPVAATEAAAVPVDPGAAEEGIAIVGMSGRFPMAADLDALWANLAAGRDCIRVVPAERWDWREVFGDPLQEANKTDIRWGGFIDRAGDFDPRFFGITPKEALAMDPHQRLLLTYAWLALEDAGHAAASLAGQDLGVFVGTANSDYGTLFGRANETIEGFSTTALSPSAGPNRISFFLDVHGPSEPIETACSSSLVAIHRAVQSIHAGCCSMALVGGVHVVATPGGHIGFSKAQALSKDGRCKTFAPDADGFAIGEGVGMLLLKRLSRAEADGDHIYGVIRATAENHGGRANSLTSPNPVAQAELLKKAYRKADIDPRTVGYVETHGTGTKLGDPAEINGLKSAFGELYRETGEAAVTEPHCGLGSIKSNIGHAVLAAGVAGVIKVLLQMKHRTLVKSLHCARVNPYIDLGNSPFYLVRENRPWASIRDDDGNPLPRRAGISSFGFGGANAHVILEEYIPPDVAEREARTDEPVAFVLSAKSEAVLRTYATSLLTHVKANYLPPDRSDAPESTRRQKGDEKPGRFIRRMNETKPAGKESPQAQEGSPPHTASPKGAEKPGRFIRRMNETKPAGEESPQAKEGSPPHTASPKGAEKPGRFIRRMNETKPAGKESPQAKEGSPAHTASPKGDEKPGRFIRRMNESKPAGKESPQAQKLASHHLESTKETLRNLLAQILAVEPADIDVDQAFESFGLSRIQKLELHRRLLQRFEVELDAHAFLQMSHPSELLALLDFAAEPVFHEPEPDADRADPTTVRPEPVIPSLSDVAFTLQVGREAMTERLGFLVTSFEALAERLEAFLSQPSGGDGHDAMREQGLFRGRVTRNRANAAAYDPHGDKAEDLDRLTDQRRLDELLALWVDGHTPDWRRLYAGRRPKRLALPTYPFAFENFWVGQPRAQAGADSATSASPPHPAAGADEAKRTQTAPERPSVLQQLKHLPTLEVPRTILGK</sequence>
<feature type="region of interest" description="Disordered" evidence="11">
    <location>
        <begin position="2524"/>
        <end position="2555"/>
    </location>
</feature>
<dbReference type="InterPro" id="IPR009081">
    <property type="entry name" value="PP-bd_ACP"/>
</dbReference>
<feature type="active site" description="Proton acceptor; for dehydratase activity" evidence="10">
    <location>
        <position position="3446"/>
    </location>
</feature>
<dbReference type="InterPro" id="IPR001242">
    <property type="entry name" value="Condensation_dom"/>
</dbReference>
<feature type="compositionally biased region" description="Basic and acidic residues" evidence="11">
    <location>
        <begin position="4864"/>
        <end position="4882"/>
    </location>
</feature>
<dbReference type="Gene3D" id="1.10.1200.10">
    <property type="entry name" value="ACP-like"/>
    <property type="match status" value="5"/>
</dbReference>
<feature type="domain" description="PKS/mFAS DH" evidence="14">
    <location>
        <begin position="1862"/>
        <end position="2163"/>
    </location>
</feature>
<dbReference type="SUPFAM" id="SSF56801">
    <property type="entry name" value="Acetyl-CoA synthetase-like"/>
    <property type="match status" value="1"/>
</dbReference>
<dbReference type="PROSITE" id="PS52004">
    <property type="entry name" value="KS3_2"/>
    <property type="match status" value="3"/>
</dbReference>
<dbReference type="CDD" id="cd08953">
    <property type="entry name" value="KR_2_SDR_x"/>
    <property type="match status" value="2"/>
</dbReference>
<dbReference type="InterPro" id="IPR050091">
    <property type="entry name" value="PKS_NRPS_Biosynth_Enz"/>
</dbReference>
<evidence type="ECO:0000313" key="16">
    <source>
        <dbReference type="Proteomes" id="UP000663929"/>
    </source>
</evidence>
<dbReference type="GO" id="GO:0005886">
    <property type="term" value="C:plasma membrane"/>
    <property type="evidence" value="ECO:0007669"/>
    <property type="project" value="TreeGrafter"/>
</dbReference>
<feature type="region of interest" description="C-terminal hotdog fold" evidence="10">
    <location>
        <begin position="2002"/>
        <end position="2163"/>
    </location>
</feature>
<dbReference type="GO" id="GO:0005737">
    <property type="term" value="C:cytoplasm"/>
    <property type="evidence" value="ECO:0007669"/>
    <property type="project" value="UniProtKB-SubCell"/>
</dbReference>
<name>A0A8A4TUN1_SULCO</name>
<dbReference type="CDD" id="cd12116">
    <property type="entry name" value="A_NRPS_Ta1_like"/>
    <property type="match status" value="1"/>
</dbReference>
<feature type="region of interest" description="N-terminal hotdog fold" evidence="10">
    <location>
        <begin position="1862"/>
        <end position="1988"/>
    </location>
</feature>
<evidence type="ECO:0000256" key="10">
    <source>
        <dbReference type="PROSITE-ProRule" id="PRU01363"/>
    </source>
</evidence>
<dbReference type="Pfam" id="PF21089">
    <property type="entry name" value="PKS_DH_N"/>
    <property type="match status" value="2"/>
</dbReference>
<proteinExistence type="predicted"/>
<dbReference type="FunFam" id="3.40.47.10:FF:000019">
    <property type="entry name" value="Polyketide synthase type I"/>
    <property type="match status" value="2"/>
</dbReference>
<dbReference type="Pfam" id="PF00550">
    <property type="entry name" value="PP-binding"/>
    <property type="match status" value="5"/>
</dbReference>
<feature type="domain" description="Carrier" evidence="12">
    <location>
        <begin position="2654"/>
        <end position="2728"/>
    </location>
</feature>
<dbReference type="InterPro" id="IPR032821">
    <property type="entry name" value="PKS_assoc"/>
</dbReference>
<dbReference type="CDD" id="cd00833">
    <property type="entry name" value="PKS"/>
    <property type="match status" value="3"/>
</dbReference>
<keyword evidence="16" id="KW-1185">Reference proteome</keyword>
<dbReference type="InterPro" id="IPR045851">
    <property type="entry name" value="AMP-bd_C_sf"/>
</dbReference>
<feature type="compositionally biased region" description="Basic and acidic residues" evidence="11">
    <location>
        <begin position="4901"/>
        <end position="4919"/>
    </location>
</feature>
<dbReference type="Gene3D" id="3.40.50.720">
    <property type="entry name" value="NAD(P)-binding Rossmann-like Domain"/>
    <property type="match status" value="2"/>
</dbReference>
<comment type="function">
    <text evidence="9">Involved in production of the polyketide antibiotic thailandamide.</text>
</comment>
<evidence type="ECO:0000256" key="2">
    <source>
        <dbReference type="ARBA" id="ARBA00004792"/>
    </source>
</evidence>
<feature type="domain" description="Ketosynthase family 3 (KS3)" evidence="13">
    <location>
        <begin position="1239"/>
        <end position="1667"/>
    </location>
</feature>
<feature type="region of interest" description="Disordered" evidence="11">
    <location>
        <begin position="2740"/>
        <end position="2784"/>
    </location>
</feature>
<dbReference type="FunFam" id="3.40.50.980:FF:000001">
    <property type="entry name" value="Non-ribosomal peptide synthetase"/>
    <property type="match status" value="1"/>
</dbReference>
<dbReference type="Pfam" id="PF00668">
    <property type="entry name" value="Condensation"/>
    <property type="match status" value="1"/>
</dbReference>
<dbReference type="GO" id="GO:0004312">
    <property type="term" value="F:fatty acid synthase activity"/>
    <property type="evidence" value="ECO:0007669"/>
    <property type="project" value="TreeGrafter"/>
</dbReference>
<dbReference type="Proteomes" id="UP000663929">
    <property type="component" value="Chromosome"/>
</dbReference>
<dbReference type="GO" id="GO:0004315">
    <property type="term" value="F:3-oxoacyl-[acyl-carrier-protein] synthase activity"/>
    <property type="evidence" value="ECO:0007669"/>
    <property type="project" value="InterPro"/>
</dbReference>
<feature type="domain" description="Carrier" evidence="12">
    <location>
        <begin position="4971"/>
        <end position="5045"/>
    </location>
</feature>
<dbReference type="InterPro" id="IPR014030">
    <property type="entry name" value="Ketoacyl_synth_N"/>
</dbReference>
<dbReference type="InterPro" id="IPR020807">
    <property type="entry name" value="PKS_DH"/>
</dbReference>
<dbReference type="Gene3D" id="3.30.300.30">
    <property type="match status" value="1"/>
</dbReference>
<dbReference type="InterPro" id="IPR057326">
    <property type="entry name" value="KR_dom"/>
</dbReference>
<reference evidence="15" key="1">
    <citation type="submission" date="2021-03" db="EMBL/GenBank/DDBJ databases">
        <title>Acanthopleuribacteraceae sp. M133.</title>
        <authorList>
            <person name="Wang G."/>
        </authorList>
    </citation>
    <scope>NUCLEOTIDE SEQUENCE</scope>
    <source>
        <strain evidence="15">M133</strain>
    </source>
</reference>
<dbReference type="GO" id="GO:0044550">
    <property type="term" value="P:secondary metabolite biosynthetic process"/>
    <property type="evidence" value="ECO:0007669"/>
    <property type="project" value="UniProtKB-ARBA"/>
</dbReference>
<dbReference type="PANTHER" id="PTHR43775">
    <property type="entry name" value="FATTY ACID SYNTHASE"/>
    <property type="match status" value="1"/>
</dbReference>
<dbReference type="PROSITE" id="PS52019">
    <property type="entry name" value="PKS_MFAS_DH"/>
    <property type="match status" value="2"/>
</dbReference>
<dbReference type="Pfam" id="PF13193">
    <property type="entry name" value="AMP-binding_C"/>
    <property type="match status" value="1"/>
</dbReference>
<evidence type="ECO:0000256" key="7">
    <source>
        <dbReference type="ARBA" id="ARBA00022737"/>
    </source>
</evidence>
<dbReference type="InterPro" id="IPR000873">
    <property type="entry name" value="AMP-dep_synth/lig_dom"/>
</dbReference>
<keyword evidence="7" id="KW-0677">Repeat</keyword>
<dbReference type="GO" id="GO:0043041">
    <property type="term" value="P:amino acid activation for nonribosomal peptide biosynthetic process"/>
    <property type="evidence" value="ECO:0007669"/>
    <property type="project" value="UniProtKB-ARBA"/>
</dbReference>
<feature type="active site" description="Proton acceptor; for dehydratase activity" evidence="10">
    <location>
        <position position="1891"/>
    </location>
</feature>
<dbReference type="SUPFAM" id="SSF52777">
    <property type="entry name" value="CoA-dependent acyltransferases"/>
    <property type="match status" value="2"/>
</dbReference>
<feature type="domain" description="PKS/mFAS DH" evidence="14">
    <location>
        <begin position="3417"/>
        <end position="3698"/>
    </location>
</feature>
<dbReference type="InterPro" id="IPR042104">
    <property type="entry name" value="PKS_dehydratase_sf"/>
</dbReference>
<keyword evidence="8" id="KW-0175">Coiled coil</keyword>
<feature type="region of interest" description="N-terminal hotdog fold" evidence="10">
    <location>
        <begin position="3417"/>
        <end position="3533"/>
    </location>
</feature>
<evidence type="ECO:0000313" key="15">
    <source>
        <dbReference type="EMBL" id="QTD50235.1"/>
    </source>
</evidence>
<dbReference type="EMBL" id="CP071793">
    <property type="protein sequence ID" value="QTD50235.1"/>
    <property type="molecule type" value="Genomic_DNA"/>
</dbReference>
<evidence type="ECO:0000256" key="3">
    <source>
        <dbReference type="ARBA" id="ARBA00022450"/>
    </source>
</evidence>
<dbReference type="Gene3D" id="1.10.1240.100">
    <property type="match status" value="1"/>
</dbReference>
<feature type="region of interest" description="C-terminal hotdog fold" evidence="10">
    <location>
        <begin position="3548"/>
        <end position="3698"/>
    </location>
</feature>
<dbReference type="Gene3D" id="3.10.129.110">
    <property type="entry name" value="Polyketide synthase dehydratase"/>
    <property type="match status" value="2"/>
</dbReference>
<evidence type="ECO:0000256" key="5">
    <source>
        <dbReference type="ARBA" id="ARBA00022553"/>
    </source>
</evidence>
<keyword evidence="5" id="KW-0597">Phosphoprotein</keyword>
<evidence type="ECO:0000256" key="1">
    <source>
        <dbReference type="ARBA" id="ARBA00004496"/>
    </source>
</evidence>
<feature type="domain" description="Carrier" evidence="12">
    <location>
        <begin position="4187"/>
        <end position="4265"/>
    </location>
</feature>
<feature type="domain" description="Ketosynthase family 3 (KS3)" evidence="13">
    <location>
        <begin position="4329"/>
        <end position="4766"/>
    </location>
</feature>
<feature type="compositionally biased region" description="Low complexity" evidence="11">
    <location>
        <begin position="5210"/>
        <end position="5225"/>
    </location>
</feature>
<dbReference type="InterPro" id="IPR049552">
    <property type="entry name" value="PKS_DH_N"/>
</dbReference>
<dbReference type="InterPro" id="IPR054514">
    <property type="entry name" value="RhiE-like_linker"/>
</dbReference>
<feature type="region of interest" description="Disordered" evidence="11">
    <location>
        <begin position="127"/>
        <end position="150"/>
    </location>
</feature>
<feature type="compositionally biased region" description="Basic and acidic residues" evidence="11">
    <location>
        <begin position="4814"/>
        <end position="4845"/>
    </location>
</feature>
<dbReference type="InterPro" id="IPR018201">
    <property type="entry name" value="Ketoacyl_synth_AS"/>
</dbReference>
<evidence type="ECO:0000259" key="12">
    <source>
        <dbReference type="PROSITE" id="PS50075"/>
    </source>
</evidence>
<dbReference type="SUPFAM" id="SSF53901">
    <property type="entry name" value="Thiolase-like"/>
    <property type="match status" value="3"/>
</dbReference>
<dbReference type="InterPro" id="IPR036736">
    <property type="entry name" value="ACP-like_sf"/>
</dbReference>
<accession>A0A8A4TUN1</accession>
<dbReference type="Gene3D" id="3.40.47.10">
    <property type="match status" value="3"/>
</dbReference>
<dbReference type="Pfam" id="PF08659">
    <property type="entry name" value="KR"/>
    <property type="match status" value="2"/>
</dbReference>
<dbReference type="Gene3D" id="3.30.559.10">
    <property type="entry name" value="Chloramphenicol acetyltransferase-like domain"/>
    <property type="match status" value="1"/>
</dbReference>
<feature type="region of interest" description="Disordered" evidence="11">
    <location>
        <begin position="4810"/>
        <end position="4944"/>
    </location>
</feature>
<evidence type="ECO:0000256" key="8">
    <source>
        <dbReference type="ARBA" id="ARBA00023054"/>
    </source>
</evidence>
<dbReference type="PROSITE" id="PS00455">
    <property type="entry name" value="AMP_BINDING"/>
    <property type="match status" value="1"/>
</dbReference>
<dbReference type="KEGG" id="scor:J3U87_32010"/>
<dbReference type="InterPro" id="IPR010071">
    <property type="entry name" value="AA_adenyl_dom"/>
</dbReference>
<dbReference type="Pfam" id="PF00501">
    <property type="entry name" value="AMP-binding"/>
    <property type="match status" value="1"/>
</dbReference>
<dbReference type="PANTHER" id="PTHR43775:SF37">
    <property type="entry name" value="SI:DKEY-61P9.11"/>
    <property type="match status" value="1"/>
</dbReference>
<dbReference type="InterPro" id="IPR049551">
    <property type="entry name" value="PKS_DH_C"/>
</dbReference>
<feature type="compositionally biased region" description="Basic and acidic residues" evidence="11">
    <location>
        <begin position="2524"/>
        <end position="2553"/>
    </location>
</feature>
<feature type="region of interest" description="Disordered" evidence="11">
    <location>
        <begin position="5209"/>
        <end position="5245"/>
    </location>
</feature>
<comment type="subcellular location">
    <subcellularLocation>
        <location evidence="1">Cytoplasm</location>
    </subcellularLocation>
</comment>
<dbReference type="SUPFAM" id="SSF51735">
    <property type="entry name" value="NAD(P)-binding Rossmann-fold domains"/>
    <property type="match status" value="3"/>
</dbReference>
<feature type="active site" description="Proton donor; for dehydratase activity" evidence="10">
    <location>
        <position position="3610"/>
    </location>
</feature>
<evidence type="ECO:0000256" key="9">
    <source>
        <dbReference type="ARBA" id="ARBA00054155"/>
    </source>
</evidence>
<keyword evidence="3" id="KW-0596">Phosphopantetheine</keyword>
<evidence type="ECO:0000256" key="11">
    <source>
        <dbReference type="SAM" id="MobiDB-lite"/>
    </source>
</evidence>
<dbReference type="GO" id="GO:0071770">
    <property type="term" value="P:DIM/DIP cell wall layer assembly"/>
    <property type="evidence" value="ECO:0007669"/>
    <property type="project" value="TreeGrafter"/>
</dbReference>
<dbReference type="InterPro" id="IPR020806">
    <property type="entry name" value="PKS_PP-bd"/>
</dbReference>
<dbReference type="PROSITE" id="PS00606">
    <property type="entry name" value="KS3_1"/>
    <property type="match status" value="2"/>
</dbReference>
<dbReference type="Gene3D" id="3.30.70.3290">
    <property type="match status" value="2"/>
</dbReference>
<dbReference type="InterPro" id="IPR020841">
    <property type="entry name" value="PKS_Beta-ketoAc_synthase_dom"/>
</dbReference>
<dbReference type="SMART" id="SM00826">
    <property type="entry name" value="PKS_DH"/>
    <property type="match status" value="2"/>
</dbReference>
<dbReference type="InterPro" id="IPR020845">
    <property type="entry name" value="AMP-binding_CS"/>
</dbReference>
<dbReference type="FunFam" id="2.30.38.10:FF:000001">
    <property type="entry name" value="Non-ribosomal peptide synthetase PvdI"/>
    <property type="match status" value="1"/>
</dbReference>
<dbReference type="Pfam" id="PF00109">
    <property type="entry name" value="ketoacyl-synt"/>
    <property type="match status" value="3"/>
</dbReference>
<protein>
    <submittedName>
        <fullName evidence="15">Amino acid adenylation domain-containing protein</fullName>
    </submittedName>
</protein>
<keyword evidence="4" id="KW-0963">Cytoplasm</keyword>
<evidence type="ECO:0000259" key="13">
    <source>
        <dbReference type="PROSITE" id="PS52004"/>
    </source>
</evidence>
<dbReference type="InterPro" id="IPR014031">
    <property type="entry name" value="Ketoacyl_synth_C"/>
</dbReference>
<dbReference type="Gene3D" id="3.40.50.980">
    <property type="match status" value="2"/>
</dbReference>
<dbReference type="PROSITE" id="PS50075">
    <property type="entry name" value="CARRIER"/>
    <property type="match status" value="5"/>
</dbReference>
<dbReference type="InterPro" id="IPR023213">
    <property type="entry name" value="CAT-like_dom_sf"/>
</dbReference>
<dbReference type="SMART" id="SM00825">
    <property type="entry name" value="PKS_KS"/>
    <property type="match status" value="3"/>
</dbReference>
<dbReference type="GO" id="GO:0031177">
    <property type="term" value="F:phosphopantetheine binding"/>
    <property type="evidence" value="ECO:0007669"/>
    <property type="project" value="InterPro"/>
</dbReference>